<evidence type="ECO:0000256" key="7">
    <source>
        <dbReference type="ARBA" id="ARBA00022982"/>
    </source>
</evidence>
<evidence type="ECO:0000259" key="12">
    <source>
        <dbReference type="PROSITE" id="PS51384"/>
    </source>
</evidence>
<evidence type="ECO:0000256" key="10">
    <source>
        <dbReference type="PIRNR" id="PIRNR000207"/>
    </source>
</evidence>
<dbReference type="PANTHER" id="PTHR19384">
    <property type="entry name" value="NITRIC OXIDE SYNTHASE-RELATED"/>
    <property type="match status" value="1"/>
</dbReference>
<reference evidence="13" key="1">
    <citation type="submission" date="2022-08" db="EMBL/GenBank/DDBJ databases">
        <authorList>
            <person name="Dzunkova M."/>
            <person name="La Clair J."/>
            <person name="Tyml T."/>
            <person name="Doud D."/>
            <person name="Schulz F."/>
            <person name="Piquer S."/>
            <person name="Porcel Sanchis D."/>
            <person name="Osborn A."/>
            <person name="Robinson D."/>
            <person name="Louie K.B."/>
            <person name="Bowen B.P."/>
            <person name="Bowers R."/>
            <person name="Lee J."/>
            <person name="Arnau Llombart V."/>
            <person name="Diaz Villanueva W."/>
            <person name="Gosliner T."/>
            <person name="Northen T."/>
            <person name="Cheng J.-F."/>
            <person name="Burkart M.D."/>
            <person name="Woyke T."/>
        </authorList>
    </citation>
    <scope>NUCLEOTIDE SEQUENCE</scope>
    <source>
        <strain evidence="13">Df01</strain>
    </source>
</reference>
<dbReference type="Gene3D" id="3.40.50.80">
    <property type="entry name" value="Nucleotide-binding domain of ferredoxin-NADP reductase (FNR) module"/>
    <property type="match status" value="1"/>
</dbReference>
<keyword evidence="8 10" id="KW-0560">Oxidoreductase</keyword>
<feature type="domain" description="Flavodoxin-like" evidence="11">
    <location>
        <begin position="56"/>
        <end position="194"/>
    </location>
</feature>
<evidence type="ECO:0000259" key="11">
    <source>
        <dbReference type="PROSITE" id="PS50902"/>
    </source>
</evidence>
<evidence type="ECO:0000256" key="2">
    <source>
        <dbReference type="ARBA" id="ARBA00022605"/>
    </source>
</evidence>
<dbReference type="InterPro" id="IPR008254">
    <property type="entry name" value="Flavodoxin/NO_synth"/>
</dbReference>
<proteinExistence type="predicted"/>
<dbReference type="Gene3D" id="3.40.50.360">
    <property type="match status" value="1"/>
</dbReference>
<dbReference type="EMBL" id="JANQAO010000001">
    <property type="protein sequence ID" value="MDM5147110.1"/>
    <property type="molecule type" value="Genomic_DNA"/>
</dbReference>
<evidence type="ECO:0000256" key="9">
    <source>
        <dbReference type="ARBA" id="ARBA00023192"/>
    </source>
</evidence>
<organism evidence="13 14">
    <name type="scientific">Candidatus Doriopsillibacter californiensis</name>
    <dbReference type="NCBI Taxonomy" id="2970740"/>
    <lineage>
        <taxon>Bacteria</taxon>
        <taxon>Pseudomonadati</taxon>
        <taxon>Pseudomonadota</taxon>
        <taxon>Gammaproteobacteria</taxon>
        <taxon>Candidatus Tethybacterales</taxon>
        <taxon>Candidatus Persebacteraceae</taxon>
        <taxon>Candidatus Doriopsillibacter</taxon>
    </lineage>
</organism>
<reference evidence="13" key="2">
    <citation type="journal article" date="2023" name="Microbiome">
        <title>Synthase-selected sorting approach identifies a beta-lactone synthase in a nudibranch symbiotic bacterium.</title>
        <authorList>
            <person name="Dzunkova M."/>
            <person name="La Clair J.J."/>
            <person name="Tyml T."/>
            <person name="Doud D."/>
            <person name="Schulz F."/>
            <person name="Piquer-Esteban S."/>
            <person name="Porcel Sanchis D."/>
            <person name="Osborn A."/>
            <person name="Robinson D."/>
            <person name="Louie K.B."/>
            <person name="Bowen B.P."/>
            <person name="Bowers R.M."/>
            <person name="Lee J."/>
            <person name="Arnau V."/>
            <person name="Diaz-Villanueva W."/>
            <person name="Stepanauskas R."/>
            <person name="Gosliner T."/>
            <person name="Date S.V."/>
            <person name="Northen T.R."/>
            <person name="Cheng J.F."/>
            <person name="Burkart M.D."/>
            <person name="Woyke T."/>
        </authorList>
    </citation>
    <scope>NUCLEOTIDE SEQUENCE</scope>
    <source>
        <strain evidence="13">Df01</strain>
    </source>
</reference>
<dbReference type="Pfam" id="PF00175">
    <property type="entry name" value="NAD_binding_1"/>
    <property type="match status" value="1"/>
</dbReference>
<gene>
    <name evidence="13" type="ORF">NQX30_01775</name>
</gene>
<dbReference type="InterPro" id="IPR010199">
    <property type="entry name" value="CysJ"/>
</dbReference>
<comment type="cofactor">
    <cofactor evidence="10">
        <name>FMN</name>
        <dbReference type="ChEBI" id="CHEBI:58210"/>
    </cofactor>
    <text evidence="10">Binds 1 FMN per subunit.</text>
</comment>
<dbReference type="InterPro" id="IPR017927">
    <property type="entry name" value="FAD-bd_FR_type"/>
</dbReference>
<keyword evidence="4 10" id="KW-0288">FMN</keyword>
<evidence type="ECO:0000256" key="1">
    <source>
        <dbReference type="ARBA" id="ARBA00022448"/>
    </source>
</evidence>
<dbReference type="SUPFAM" id="SSF52218">
    <property type="entry name" value="Flavoproteins"/>
    <property type="match status" value="1"/>
</dbReference>
<feature type="domain" description="FAD-binding FR-type" evidence="12">
    <location>
        <begin position="232"/>
        <end position="445"/>
    </location>
</feature>
<dbReference type="InterPro" id="IPR003097">
    <property type="entry name" value="CysJ-like_FAD-binding"/>
</dbReference>
<evidence type="ECO:0000313" key="13">
    <source>
        <dbReference type="EMBL" id="MDM5147110.1"/>
    </source>
</evidence>
<evidence type="ECO:0000313" key="14">
    <source>
        <dbReference type="Proteomes" id="UP001168167"/>
    </source>
</evidence>
<dbReference type="Pfam" id="PF00258">
    <property type="entry name" value="Flavodoxin_1"/>
    <property type="match status" value="1"/>
</dbReference>
<dbReference type="Pfam" id="PF00667">
    <property type="entry name" value="FAD_binding_1"/>
    <property type="match status" value="1"/>
</dbReference>
<dbReference type="InterPro" id="IPR029039">
    <property type="entry name" value="Flavoprotein-like_sf"/>
</dbReference>
<dbReference type="Gene3D" id="1.20.990.10">
    <property type="entry name" value="NADPH-cytochrome p450 Reductase, Chain A, domain 3"/>
    <property type="match status" value="1"/>
</dbReference>
<keyword evidence="6 10" id="KW-0521">NADP</keyword>
<dbReference type="InterPro" id="IPR001094">
    <property type="entry name" value="Flavdoxin-like"/>
</dbReference>
<dbReference type="PROSITE" id="PS51384">
    <property type="entry name" value="FAD_FR"/>
    <property type="match status" value="1"/>
</dbReference>
<dbReference type="InterPro" id="IPR001433">
    <property type="entry name" value="OxRdtase_FAD/NAD-bd"/>
</dbReference>
<comment type="caution">
    <text evidence="13">The sequence shown here is derived from an EMBL/GenBank/DDBJ whole genome shotgun (WGS) entry which is preliminary data.</text>
</comment>
<keyword evidence="9 10" id="KW-0198">Cysteine biosynthesis</keyword>
<comment type="function">
    <text evidence="10">Component of the sulfite reductase complex that catalyzes the 6-electron reduction of sulfite to sulfide. This is one of several activities required for the biosynthesis of L-cysteine from sulfate. The flavoprotein component catalyzes the electron flow from NADPH -&gt; FAD -&gt; FMN to the hemoprotein component.</text>
</comment>
<dbReference type="InterPro" id="IPR017938">
    <property type="entry name" value="Riboflavin_synthase-like_b-brl"/>
</dbReference>
<dbReference type="PANTHER" id="PTHR19384:SF128">
    <property type="entry name" value="NADPH OXIDOREDUCTASE A"/>
    <property type="match status" value="1"/>
</dbReference>
<dbReference type="SUPFAM" id="SSF63380">
    <property type="entry name" value="Riboflavin synthase domain-like"/>
    <property type="match status" value="1"/>
</dbReference>
<dbReference type="PIRSF" id="PIRSF000207">
    <property type="entry name" value="SiR-FP_CysJ"/>
    <property type="match status" value="1"/>
</dbReference>
<comment type="pathway">
    <text evidence="10">Sulfur metabolism; hydrogen sulfide biosynthesis; hydrogen sulfide from sulfite (NADPH route): step 1/1.</text>
</comment>
<dbReference type="Gene3D" id="2.40.30.10">
    <property type="entry name" value="Translation factors"/>
    <property type="match status" value="1"/>
</dbReference>
<keyword evidence="14" id="KW-1185">Reference proteome</keyword>
<evidence type="ECO:0000256" key="8">
    <source>
        <dbReference type="ARBA" id="ARBA00023002"/>
    </source>
</evidence>
<keyword evidence="1 10" id="KW-0813">Transport</keyword>
<dbReference type="SUPFAM" id="SSF52343">
    <property type="entry name" value="Ferredoxin reductase-like, C-terminal NADP-linked domain"/>
    <property type="match status" value="1"/>
</dbReference>
<evidence type="ECO:0000256" key="4">
    <source>
        <dbReference type="ARBA" id="ARBA00022643"/>
    </source>
</evidence>
<keyword evidence="3 10" id="KW-0285">Flavoprotein</keyword>
<dbReference type="InterPro" id="IPR039261">
    <property type="entry name" value="FNR_nucleotide-bd"/>
</dbReference>
<dbReference type="EC" id="1.8.1.2" evidence="10"/>
<dbReference type="PRINTS" id="PR00371">
    <property type="entry name" value="FPNCR"/>
</dbReference>
<dbReference type="PROSITE" id="PS50902">
    <property type="entry name" value="FLAVODOXIN_LIKE"/>
    <property type="match status" value="1"/>
</dbReference>
<keyword evidence="7 10" id="KW-0249">Electron transport</keyword>
<keyword evidence="5 10" id="KW-0274">FAD</keyword>
<dbReference type="InterPro" id="IPR023173">
    <property type="entry name" value="NADPH_Cyt_P450_Rdtase_alpha"/>
</dbReference>
<sequence>MLSSKHLQTVEHLTGQLNSDQLAWLSGYLAGIHKHSSTTLITPDVTTTQTADTPVVTVLYGSQSGNGKTIADELVTTINARGLKAIAFSSIDYKTARLKKERFLLVVISTHGEGEPPDAATAFYTFLHSARAPELPDLRYSVLALGDSSYEFFCQTGRDIDARLSALGASPLTKRVECDADFEREATLWKKEITEALIQTTTPTALPNSSADVLTLEQSQCIIAPVSAYDRQHPFSSPLLENILLTSPSRQTRHLEFSLEGSELRFTPGDCLGVWPRNPQALAEQTAATLKLNWDAVVILEDEKATAAQWLQQRLEITFLTPAVLANYHTIVGGDTLATLVNDRTAALRYLKGRYLLDVLTDFPPSTDDGTKVLGCLRRLTPRLYSLASSLFARENEAHILIAQERYSGFDDSSRTGVCSDHLIRLTPGDTAQVFIQKNDNFRLPANDNTPLIMISAGTGVAPFRSFMEEREERCAKGKNWLFFGERRRREDFYYQTEWQEKIKNGALNKLSAAFSRDNSHKTYVQDKIREQGEEFWKWLKSGAYVYICGSDSPMAKDVHQVLTDVIEEHGGISGSDYLAHLRESGRYQRDVY</sequence>
<dbReference type="PRINTS" id="PR00369">
    <property type="entry name" value="FLAVODOXIN"/>
</dbReference>
<accession>A0ABT7QKB2</accession>
<dbReference type="InterPro" id="IPR001709">
    <property type="entry name" value="Flavoprot_Pyr_Nucl_cyt_Rdtase"/>
</dbReference>
<comment type="catalytic activity">
    <reaction evidence="10">
        <text>hydrogen sulfide + 3 NADP(+) + 3 H2O = sulfite + 3 NADPH + 4 H(+)</text>
        <dbReference type="Rhea" id="RHEA:13801"/>
        <dbReference type="ChEBI" id="CHEBI:15377"/>
        <dbReference type="ChEBI" id="CHEBI:15378"/>
        <dbReference type="ChEBI" id="CHEBI:17359"/>
        <dbReference type="ChEBI" id="CHEBI:29919"/>
        <dbReference type="ChEBI" id="CHEBI:57783"/>
        <dbReference type="ChEBI" id="CHEBI:58349"/>
        <dbReference type="EC" id="1.8.1.2"/>
    </reaction>
</comment>
<dbReference type="Proteomes" id="UP001168167">
    <property type="component" value="Unassembled WGS sequence"/>
</dbReference>
<keyword evidence="2 10" id="KW-0028">Amino-acid biosynthesis</keyword>
<evidence type="ECO:0000256" key="5">
    <source>
        <dbReference type="ARBA" id="ARBA00022827"/>
    </source>
</evidence>
<evidence type="ECO:0000256" key="6">
    <source>
        <dbReference type="ARBA" id="ARBA00022857"/>
    </source>
</evidence>
<evidence type="ECO:0000256" key="3">
    <source>
        <dbReference type="ARBA" id="ARBA00022630"/>
    </source>
</evidence>
<protein>
    <recommendedName>
        <fullName evidence="10">Sulfite reductase [NADPH] flavoprotein alpha-component</fullName>
        <shortName evidence="10">SiR-FP</shortName>
        <ecNumber evidence="10">1.8.1.2</ecNumber>
    </recommendedName>
</protein>
<comment type="cofactor">
    <cofactor evidence="10">
        <name>FAD</name>
        <dbReference type="ChEBI" id="CHEBI:57692"/>
    </cofactor>
    <text evidence="10">Binds 1 FAD per subunit.</text>
</comment>
<name>A0ABT7QKB2_9GAMM</name>
<comment type="subunit">
    <text evidence="10">Alpha(8)-beta(8). The alpha component is a flavoprotein, the beta component is a hemoprotein.</text>
</comment>